<organism evidence="2 3">
    <name type="scientific">Massarina eburnea CBS 473.64</name>
    <dbReference type="NCBI Taxonomy" id="1395130"/>
    <lineage>
        <taxon>Eukaryota</taxon>
        <taxon>Fungi</taxon>
        <taxon>Dikarya</taxon>
        <taxon>Ascomycota</taxon>
        <taxon>Pezizomycotina</taxon>
        <taxon>Dothideomycetes</taxon>
        <taxon>Pleosporomycetidae</taxon>
        <taxon>Pleosporales</taxon>
        <taxon>Massarineae</taxon>
        <taxon>Massarinaceae</taxon>
        <taxon>Massarina</taxon>
    </lineage>
</organism>
<proteinExistence type="predicted"/>
<dbReference type="Proteomes" id="UP000799753">
    <property type="component" value="Unassembled WGS sequence"/>
</dbReference>
<accession>A0A6A6SAX6</accession>
<evidence type="ECO:0000256" key="1">
    <source>
        <dbReference type="SAM" id="MobiDB-lite"/>
    </source>
</evidence>
<feature type="region of interest" description="Disordered" evidence="1">
    <location>
        <begin position="145"/>
        <end position="168"/>
    </location>
</feature>
<dbReference type="EMBL" id="MU006779">
    <property type="protein sequence ID" value="KAF2643913.1"/>
    <property type="molecule type" value="Genomic_DNA"/>
</dbReference>
<sequence>MIPSAGTGLQSHSTTFAGQVSPFQVVSQSNISLHLNSHQPSTFRYFRISLLIDLYCKIVCLIQYLKCIELRCSVYTSPTHVTVSYFTSSSMGNNVNRQQQSRPPDSCRLRVCHESQQHRLHCTTTNLHPSFIYSQDAPCRKTAPPLNVPRSLLDEATHAEPSPRSGGR</sequence>
<evidence type="ECO:0000313" key="2">
    <source>
        <dbReference type="EMBL" id="KAF2643913.1"/>
    </source>
</evidence>
<name>A0A6A6SAX6_9PLEO</name>
<gene>
    <name evidence="2" type="ORF">P280DRAFT_466632</name>
</gene>
<reference evidence="2" key="1">
    <citation type="journal article" date="2020" name="Stud. Mycol.">
        <title>101 Dothideomycetes genomes: a test case for predicting lifestyles and emergence of pathogens.</title>
        <authorList>
            <person name="Haridas S."/>
            <person name="Albert R."/>
            <person name="Binder M."/>
            <person name="Bloem J."/>
            <person name="Labutti K."/>
            <person name="Salamov A."/>
            <person name="Andreopoulos B."/>
            <person name="Baker S."/>
            <person name="Barry K."/>
            <person name="Bills G."/>
            <person name="Bluhm B."/>
            <person name="Cannon C."/>
            <person name="Castanera R."/>
            <person name="Culley D."/>
            <person name="Daum C."/>
            <person name="Ezra D."/>
            <person name="Gonzalez J."/>
            <person name="Henrissat B."/>
            <person name="Kuo A."/>
            <person name="Liang C."/>
            <person name="Lipzen A."/>
            <person name="Lutzoni F."/>
            <person name="Magnuson J."/>
            <person name="Mondo S."/>
            <person name="Nolan M."/>
            <person name="Ohm R."/>
            <person name="Pangilinan J."/>
            <person name="Park H.-J."/>
            <person name="Ramirez L."/>
            <person name="Alfaro M."/>
            <person name="Sun H."/>
            <person name="Tritt A."/>
            <person name="Yoshinaga Y."/>
            <person name="Zwiers L.-H."/>
            <person name="Turgeon B."/>
            <person name="Goodwin S."/>
            <person name="Spatafora J."/>
            <person name="Crous P."/>
            <person name="Grigoriev I."/>
        </authorList>
    </citation>
    <scope>NUCLEOTIDE SEQUENCE</scope>
    <source>
        <strain evidence="2">CBS 473.64</strain>
    </source>
</reference>
<evidence type="ECO:0000313" key="3">
    <source>
        <dbReference type="Proteomes" id="UP000799753"/>
    </source>
</evidence>
<keyword evidence="3" id="KW-1185">Reference proteome</keyword>
<dbReference type="AlphaFoldDB" id="A0A6A6SAX6"/>
<protein>
    <submittedName>
        <fullName evidence="2">Uncharacterized protein</fullName>
    </submittedName>
</protein>